<dbReference type="InterPro" id="IPR052523">
    <property type="entry name" value="Trichothecene_AcTrans"/>
</dbReference>
<dbReference type="VEuPathDB" id="FungiDB:MMYC01_209073"/>
<dbReference type="AlphaFoldDB" id="A0A175VXE8"/>
<keyword evidence="3" id="KW-1185">Reference proteome</keyword>
<proteinExistence type="predicted"/>
<dbReference type="SUPFAM" id="SSF55729">
    <property type="entry name" value="Acyl-CoA N-acyltransferases (Nat)"/>
    <property type="match status" value="1"/>
</dbReference>
<dbReference type="PROSITE" id="PS51186">
    <property type="entry name" value="GNAT"/>
    <property type="match status" value="1"/>
</dbReference>
<dbReference type="CDD" id="cd04301">
    <property type="entry name" value="NAT_SF"/>
    <property type="match status" value="1"/>
</dbReference>
<dbReference type="Pfam" id="PF00583">
    <property type="entry name" value="Acetyltransf_1"/>
    <property type="match status" value="1"/>
</dbReference>
<protein>
    <submittedName>
        <fullName evidence="2">Puromycin N-acetyltransferase</fullName>
    </submittedName>
</protein>
<dbReference type="STRING" id="100816.A0A175VXE8"/>
<dbReference type="Proteomes" id="UP000078237">
    <property type="component" value="Unassembled WGS sequence"/>
</dbReference>
<comment type="caution">
    <text evidence="2">The sequence shown here is derived from an EMBL/GenBank/DDBJ whole genome shotgun (WGS) entry which is preliminary data.</text>
</comment>
<dbReference type="Gene3D" id="3.40.630.30">
    <property type="match status" value="1"/>
</dbReference>
<dbReference type="PANTHER" id="PTHR42791:SF17">
    <property type="entry name" value="ACETYLTRANSFERASE, GNAT FAMILY FAMILY (AFU_ORTHOLOGUE AFUA_8G05690)"/>
    <property type="match status" value="1"/>
</dbReference>
<dbReference type="OrthoDB" id="196847at2759"/>
<evidence type="ECO:0000259" key="1">
    <source>
        <dbReference type="PROSITE" id="PS51186"/>
    </source>
</evidence>
<reference evidence="2 3" key="1">
    <citation type="journal article" date="2016" name="Genome Announc.">
        <title>Genome Sequence of Madurella mycetomatis mm55, Isolated from a Human Mycetoma Case in Sudan.</title>
        <authorList>
            <person name="Smit S."/>
            <person name="Derks M.F."/>
            <person name="Bervoets S."/>
            <person name="Fahal A."/>
            <person name="van Leeuwen W."/>
            <person name="van Belkum A."/>
            <person name="van de Sande W.W."/>
        </authorList>
    </citation>
    <scope>NUCLEOTIDE SEQUENCE [LARGE SCALE GENOMIC DNA]</scope>
    <source>
        <strain evidence="3">mm55</strain>
    </source>
</reference>
<dbReference type="EMBL" id="LCTW02000243">
    <property type="protein sequence ID" value="KXX75861.1"/>
    <property type="molecule type" value="Genomic_DNA"/>
</dbReference>
<dbReference type="PANTHER" id="PTHR42791">
    <property type="entry name" value="GNAT FAMILY ACETYLTRANSFERASE"/>
    <property type="match status" value="1"/>
</dbReference>
<feature type="domain" description="N-acetyltransferase" evidence="1">
    <location>
        <begin position="66"/>
        <end position="217"/>
    </location>
</feature>
<dbReference type="InterPro" id="IPR000182">
    <property type="entry name" value="GNAT_dom"/>
</dbReference>
<accession>A0A175VXE8</accession>
<evidence type="ECO:0000313" key="3">
    <source>
        <dbReference type="Proteomes" id="UP000078237"/>
    </source>
</evidence>
<name>A0A175VXE8_9PEZI</name>
<sequence>MQFVVLPALIPDVRAVYDVYFAAFTADPDGRRLLEILFPHGVTSDEFRDAHTKGTIAWWHSSDTQYTFKCVDPVSGDVIGMALCDVFVKPRSEDERKMPEIGWLEGEARAKAEKILGKLWAARERIWGGRKYIYIHAFAVDPKHQGRGAGAALVQALVDLSDSTGLPIYLESSPGSYGLYNKMGFCRVPENIARVVHEADVLGTEKDVEVPLMIRLPTAVTNSSLKEGRKSVEEVYQEWYGKKEDEGYDSGEKEDKRK</sequence>
<dbReference type="InterPro" id="IPR016181">
    <property type="entry name" value="Acyl_CoA_acyltransferase"/>
</dbReference>
<gene>
    <name evidence="2" type="ORF">MMYC01_209073</name>
</gene>
<evidence type="ECO:0000313" key="2">
    <source>
        <dbReference type="EMBL" id="KXX75861.1"/>
    </source>
</evidence>
<dbReference type="GO" id="GO:0016747">
    <property type="term" value="F:acyltransferase activity, transferring groups other than amino-acyl groups"/>
    <property type="evidence" value="ECO:0007669"/>
    <property type="project" value="InterPro"/>
</dbReference>
<organism evidence="2 3">
    <name type="scientific">Madurella mycetomatis</name>
    <dbReference type="NCBI Taxonomy" id="100816"/>
    <lineage>
        <taxon>Eukaryota</taxon>
        <taxon>Fungi</taxon>
        <taxon>Dikarya</taxon>
        <taxon>Ascomycota</taxon>
        <taxon>Pezizomycotina</taxon>
        <taxon>Sordariomycetes</taxon>
        <taxon>Sordariomycetidae</taxon>
        <taxon>Sordariales</taxon>
        <taxon>Sordariales incertae sedis</taxon>
        <taxon>Madurella</taxon>
    </lineage>
</organism>